<proteinExistence type="predicted"/>
<dbReference type="EMBL" id="KE525273">
    <property type="protein sequence ID" value="KFB44277.1"/>
    <property type="molecule type" value="Genomic_DNA"/>
</dbReference>
<name>A0A084W233_ANOSI</name>
<evidence type="ECO:0000313" key="2">
    <source>
        <dbReference type="EMBL" id="KFB44277.1"/>
    </source>
</evidence>
<protein>
    <submittedName>
        <fullName evidence="2 3">Uncharacterized protein</fullName>
    </submittedName>
</protein>
<evidence type="ECO:0000313" key="3">
    <source>
        <dbReference type="EnsemblMetazoa" id="ASIC012151-PA"/>
    </source>
</evidence>
<reference evidence="2 4" key="1">
    <citation type="journal article" date="2014" name="BMC Genomics">
        <title>Genome sequence of Anopheles sinensis provides insight into genetics basis of mosquito competence for malaria parasites.</title>
        <authorList>
            <person name="Zhou D."/>
            <person name="Zhang D."/>
            <person name="Ding G."/>
            <person name="Shi L."/>
            <person name="Hou Q."/>
            <person name="Ye Y."/>
            <person name="Xu Y."/>
            <person name="Zhou H."/>
            <person name="Xiong C."/>
            <person name="Li S."/>
            <person name="Yu J."/>
            <person name="Hong S."/>
            <person name="Yu X."/>
            <person name="Zou P."/>
            <person name="Chen C."/>
            <person name="Chang X."/>
            <person name="Wang W."/>
            <person name="Lv Y."/>
            <person name="Sun Y."/>
            <person name="Ma L."/>
            <person name="Shen B."/>
            <person name="Zhu C."/>
        </authorList>
    </citation>
    <scope>NUCLEOTIDE SEQUENCE [LARGE SCALE GENOMIC DNA]</scope>
</reference>
<dbReference type="VEuPathDB" id="VectorBase:ASIC012151"/>
<feature type="compositionally biased region" description="Basic and acidic residues" evidence="1">
    <location>
        <begin position="71"/>
        <end position="83"/>
    </location>
</feature>
<feature type="region of interest" description="Disordered" evidence="1">
    <location>
        <begin position="56"/>
        <end position="100"/>
    </location>
</feature>
<dbReference type="EnsemblMetazoa" id="ASIC012151-RA">
    <property type="protein sequence ID" value="ASIC012151-PA"/>
    <property type="gene ID" value="ASIC012151"/>
</dbReference>
<organism evidence="2">
    <name type="scientific">Anopheles sinensis</name>
    <name type="common">Mosquito</name>
    <dbReference type="NCBI Taxonomy" id="74873"/>
    <lineage>
        <taxon>Eukaryota</taxon>
        <taxon>Metazoa</taxon>
        <taxon>Ecdysozoa</taxon>
        <taxon>Arthropoda</taxon>
        <taxon>Hexapoda</taxon>
        <taxon>Insecta</taxon>
        <taxon>Pterygota</taxon>
        <taxon>Neoptera</taxon>
        <taxon>Endopterygota</taxon>
        <taxon>Diptera</taxon>
        <taxon>Nematocera</taxon>
        <taxon>Culicoidea</taxon>
        <taxon>Culicidae</taxon>
        <taxon>Anophelinae</taxon>
        <taxon>Anopheles</taxon>
    </lineage>
</organism>
<evidence type="ECO:0000256" key="1">
    <source>
        <dbReference type="SAM" id="MobiDB-lite"/>
    </source>
</evidence>
<dbReference type="EMBL" id="ATLV01019476">
    <property type="status" value="NOT_ANNOTATED_CDS"/>
    <property type="molecule type" value="Genomic_DNA"/>
</dbReference>
<reference evidence="3" key="2">
    <citation type="submission" date="2020-05" db="UniProtKB">
        <authorList>
            <consortium name="EnsemblMetazoa"/>
        </authorList>
    </citation>
    <scope>IDENTIFICATION</scope>
</reference>
<accession>A0A084W233</accession>
<sequence length="160" mass="18265">MGKFDSLTDSAAYGVTWKLPRLRFSRRKAHVWRRPEKGRWAENVYCQKSMSRTNKQMDPLPLRFSSSSNRADGRDGGNVDGVRRAGHVTADGSSSDLREPPEGFAVVYSLSGTEHWHSSMDYTDSKPRESRLTTNPSLMFDYIIEKKEREARKYSNASAR</sequence>
<gene>
    <name evidence="2" type="ORF">ZHAS_00012151</name>
</gene>
<dbReference type="AlphaFoldDB" id="A0A084W233"/>
<keyword evidence="4" id="KW-1185">Reference proteome</keyword>
<dbReference type="Proteomes" id="UP000030765">
    <property type="component" value="Unassembled WGS sequence"/>
</dbReference>
<evidence type="ECO:0000313" key="4">
    <source>
        <dbReference type="Proteomes" id="UP000030765"/>
    </source>
</evidence>